<evidence type="ECO:0000313" key="2">
    <source>
        <dbReference type="Proteomes" id="UP000646827"/>
    </source>
</evidence>
<gene>
    <name evidence="1" type="ORF">INT45_000199</name>
</gene>
<evidence type="ECO:0000313" key="1">
    <source>
        <dbReference type="EMBL" id="KAG2221286.1"/>
    </source>
</evidence>
<dbReference type="EMBL" id="JAEPRB010000113">
    <property type="protein sequence ID" value="KAG2221286.1"/>
    <property type="molecule type" value="Genomic_DNA"/>
</dbReference>
<comment type="caution">
    <text evidence="1">The sequence shown here is derived from an EMBL/GenBank/DDBJ whole genome shotgun (WGS) entry which is preliminary data.</text>
</comment>
<name>A0A8H7VFP4_9FUNG</name>
<protein>
    <submittedName>
        <fullName evidence="1">Uncharacterized protein</fullName>
    </submittedName>
</protein>
<keyword evidence="2" id="KW-1185">Reference proteome</keyword>
<organism evidence="1 2">
    <name type="scientific">Circinella minor</name>
    <dbReference type="NCBI Taxonomy" id="1195481"/>
    <lineage>
        <taxon>Eukaryota</taxon>
        <taxon>Fungi</taxon>
        <taxon>Fungi incertae sedis</taxon>
        <taxon>Mucoromycota</taxon>
        <taxon>Mucoromycotina</taxon>
        <taxon>Mucoromycetes</taxon>
        <taxon>Mucorales</taxon>
        <taxon>Lichtheimiaceae</taxon>
        <taxon>Circinella</taxon>
    </lineage>
</organism>
<sequence length="368" mass="42229">MYPLNSPYITATRSFWVQSDATVVNCNFNLFERISIFLLQAAVIDDEFQKRKEKSFRILETLNETGEPHELQTNYEYFQQKRDAVGVSCFSTLQRASAVMQMLAYGGPADAVNEYFRMAPYTVREALKEFCRAIIRSYGKTYLRSPNEEDLKRILAMNEGTDAPSDSYSVAQTEWLDGSRSDMLYASQIETLPPILIECQYHVNQDFMLRVIQYSSNVYRRYKMLPIVLAIVTKSFSKEKFQDEFTTSKDGFLLDASYSFELTFMKRFIEKTGALNFIRTRISSRLAGRPQELEVLLKIAGQSHIPNQQNQAQYNPLIFNQLSSDPTIDVIGSEPLPADTLLSMSEGQKNKIQWATIRIVARTLLTTL</sequence>
<accession>A0A8H7VFP4</accession>
<reference evidence="1 2" key="1">
    <citation type="submission" date="2020-12" db="EMBL/GenBank/DDBJ databases">
        <title>Metabolic potential, ecology and presence of endohyphal bacteria is reflected in genomic diversity of Mucoromycotina.</title>
        <authorList>
            <person name="Muszewska A."/>
            <person name="Okrasinska A."/>
            <person name="Steczkiewicz K."/>
            <person name="Drgas O."/>
            <person name="Orlowska M."/>
            <person name="Perlinska-Lenart U."/>
            <person name="Aleksandrzak-Piekarczyk T."/>
            <person name="Szatraj K."/>
            <person name="Zielenkiewicz U."/>
            <person name="Pilsyk S."/>
            <person name="Malc E."/>
            <person name="Mieczkowski P."/>
            <person name="Kruszewska J.S."/>
            <person name="Biernat P."/>
            <person name="Pawlowska J."/>
        </authorList>
    </citation>
    <scope>NUCLEOTIDE SEQUENCE [LARGE SCALE GENOMIC DNA]</scope>
    <source>
        <strain evidence="1 2">CBS 142.35</strain>
    </source>
</reference>
<dbReference type="OrthoDB" id="2273539at2759"/>
<proteinExistence type="predicted"/>
<dbReference type="PANTHER" id="PTHR47150:SF5">
    <property type="entry name" value="OS07G0546750 PROTEIN"/>
    <property type="match status" value="1"/>
</dbReference>
<dbReference type="Proteomes" id="UP000646827">
    <property type="component" value="Unassembled WGS sequence"/>
</dbReference>
<dbReference type="PANTHER" id="PTHR47150">
    <property type="entry name" value="OS12G0169200 PROTEIN"/>
    <property type="match status" value="1"/>
</dbReference>
<dbReference type="AlphaFoldDB" id="A0A8H7VFP4"/>